<keyword evidence="4" id="KW-0812">Transmembrane</keyword>
<evidence type="ECO:0000256" key="2">
    <source>
        <dbReference type="ARBA" id="ARBA00022676"/>
    </source>
</evidence>
<dbReference type="GO" id="GO:0071555">
    <property type="term" value="P:cell wall organization"/>
    <property type="evidence" value="ECO:0007669"/>
    <property type="project" value="UniProtKB-KW"/>
</dbReference>
<keyword evidence="9" id="KW-0961">Cell wall biogenesis/degradation</keyword>
<name>G9ZK53_9LACO</name>
<dbReference type="HOGENOM" id="CLU_1842600_0_0_9"/>
<keyword evidence="11" id="KW-1185">Reference proteome</keyword>
<dbReference type="InterPro" id="IPR050396">
    <property type="entry name" value="Glycosyltr_51/Transpeptidase"/>
</dbReference>
<evidence type="ECO:0000256" key="4">
    <source>
        <dbReference type="ARBA" id="ARBA00022692"/>
    </source>
</evidence>
<proteinExistence type="predicted"/>
<evidence type="ECO:0000256" key="7">
    <source>
        <dbReference type="ARBA" id="ARBA00022989"/>
    </source>
</evidence>
<keyword evidence="1" id="KW-1003">Cell membrane</keyword>
<dbReference type="Proteomes" id="UP000004625">
    <property type="component" value="Unassembled WGS sequence"/>
</dbReference>
<accession>G9ZK53</accession>
<evidence type="ECO:0000256" key="3">
    <source>
        <dbReference type="ARBA" id="ARBA00022679"/>
    </source>
</evidence>
<keyword evidence="6" id="KW-0573">Peptidoglycan synthesis</keyword>
<evidence type="ECO:0000256" key="5">
    <source>
        <dbReference type="ARBA" id="ARBA00022960"/>
    </source>
</evidence>
<keyword evidence="7" id="KW-1133">Transmembrane helix</keyword>
<keyword evidence="3" id="KW-0808">Transferase</keyword>
<dbReference type="eggNOG" id="COG0744">
    <property type="taxonomic scope" value="Bacteria"/>
</dbReference>
<dbReference type="PANTHER" id="PTHR32282">
    <property type="entry name" value="BINDING PROTEIN TRANSPEPTIDASE, PUTATIVE-RELATED"/>
    <property type="match status" value="1"/>
</dbReference>
<dbReference type="PANTHER" id="PTHR32282:SF32">
    <property type="entry name" value="PENICILLIN-BINDING PROTEIN 2A"/>
    <property type="match status" value="1"/>
</dbReference>
<organism evidence="10 11">
    <name type="scientific">Lentilactobacillus parafarraginis F0439</name>
    <dbReference type="NCBI Taxonomy" id="797515"/>
    <lineage>
        <taxon>Bacteria</taxon>
        <taxon>Bacillati</taxon>
        <taxon>Bacillota</taxon>
        <taxon>Bacilli</taxon>
        <taxon>Lactobacillales</taxon>
        <taxon>Lactobacillaceae</taxon>
        <taxon>Lentilactobacillus</taxon>
    </lineage>
</organism>
<dbReference type="InterPro" id="IPR023346">
    <property type="entry name" value="Lysozyme-like_dom_sf"/>
</dbReference>
<dbReference type="SUPFAM" id="SSF53955">
    <property type="entry name" value="Lysozyme-like"/>
    <property type="match status" value="1"/>
</dbReference>
<protein>
    <submittedName>
        <fullName evidence="10">Uncharacterized protein</fullName>
    </submittedName>
</protein>
<dbReference type="GO" id="GO:0008360">
    <property type="term" value="P:regulation of cell shape"/>
    <property type="evidence" value="ECO:0007669"/>
    <property type="project" value="UniProtKB-KW"/>
</dbReference>
<dbReference type="GO" id="GO:0009252">
    <property type="term" value="P:peptidoglycan biosynthetic process"/>
    <property type="evidence" value="ECO:0007669"/>
    <property type="project" value="UniProtKB-KW"/>
</dbReference>
<comment type="caution">
    <text evidence="10">The sequence shown here is derived from an EMBL/GenBank/DDBJ whole genome shotgun (WGS) entry which is preliminary data.</text>
</comment>
<evidence type="ECO:0000256" key="1">
    <source>
        <dbReference type="ARBA" id="ARBA00022475"/>
    </source>
</evidence>
<dbReference type="STRING" id="797515.HMPREF9103_00099"/>
<dbReference type="AlphaFoldDB" id="G9ZK53"/>
<dbReference type="GO" id="GO:0030288">
    <property type="term" value="C:outer membrane-bounded periplasmic space"/>
    <property type="evidence" value="ECO:0007669"/>
    <property type="project" value="TreeGrafter"/>
</dbReference>
<reference evidence="10 11" key="1">
    <citation type="submission" date="2011-09" db="EMBL/GenBank/DDBJ databases">
        <authorList>
            <person name="Weinstock G."/>
            <person name="Sodergren E."/>
            <person name="Clifton S."/>
            <person name="Fulton L."/>
            <person name="Fulton B."/>
            <person name="Courtney L."/>
            <person name="Fronick C."/>
            <person name="Harrison M."/>
            <person name="Strong C."/>
            <person name="Farmer C."/>
            <person name="Delahaunty K."/>
            <person name="Markovic C."/>
            <person name="Hall O."/>
            <person name="Minx P."/>
            <person name="Tomlinson C."/>
            <person name="Mitreva M."/>
            <person name="Hou S."/>
            <person name="Chen J."/>
            <person name="Wollam A."/>
            <person name="Pepin K.H."/>
            <person name="Johnson M."/>
            <person name="Bhonagiri V."/>
            <person name="Zhang X."/>
            <person name="Suruliraj S."/>
            <person name="Warren W."/>
            <person name="Chinwalla A."/>
            <person name="Mardis E.R."/>
            <person name="Wilson R.K."/>
        </authorList>
    </citation>
    <scope>NUCLEOTIDE SEQUENCE [LARGE SCALE GENOMIC DNA]</scope>
    <source>
        <strain evidence="10 11">F0439</strain>
    </source>
</reference>
<keyword evidence="2" id="KW-0328">Glycosyltransferase</keyword>
<evidence type="ECO:0000256" key="8">
    <source>
        <dbReference type="ARBA" id="ARBA00023136"/>
    </source>
</evidence>
<dbReference type="EMBL" id="AGEY01000008">
    <property type="protein sequence ID" value="EHM01476.1"/>
    <property type="molecule type" value="Genomic_DNA"/>
</dbReference>
<dbReference type="GO" id="GO:0008955">
    <property type="term" value="F:peptidoglycan glycosyltransferase activity"/>
    <property type="evidence" value="ECO:0007669"/>
    <property type="project" value="TreeGrafter"/>
</dbReference>
<evidence type="ECO:0000313" key="11">
    <source>
        <dbReference type="Proteomes" id="UP000004625"/>
    </source>
</evidence>
<sequence length="139" mass="16155">MKNNSTNNSKKRLRPFLRKFNRFCRKFHLVKWAFVLFLTISLVASIYLTFLAKTAHVQNLESSLSKTTEIFDASNHRAGELYAQKGTYVHLDKVSRNIPKAVLSTEDRNFYHEYGFLCEGDWPRVFPPLEKQVTSSGLH</sequence>
<dbReference type="Gene3D" id="6.20.370.110">
    <property type="match status" value="1"/>
</dbReference>
<evidence type="ECO:0000313" key="10">
    <source>
        <dbReference type="EMBL" id="EHM01476.1"/>
    </source>
</evidence>
<evidence type="ECO:0000256" key="6">
    <source>
        <dbReference type="ARBA" id="ARBA00022984"/>
    </source>
</evidence>
<keyword evidence="5" id="KW-0133">Cell shape</keyword>
<evidence type="ECO:0000256" key="9">
    <source>
        <dbReference type="ARBA" id="ARBA00023316"/>
    </source>
</evidence>
<keyword evidence="8" id="KW-0472">Membrane</keyword>
<gene>
    <name evidence="10" type="ORF">HMPREF9103_00099</name>
</gene>
<dbReference type="PATRIC" id="fig|797515.3.peg.88"/>